<organism evidence="1 2">
    <name type="scientific">Sphaerodactylus townsendi</name>
    <dbReference type="NCBI Taxonomy" id="933632"/>
    <lineage>
        <taxon>Eukaryota</taxon>
        <taxon>Metazoa</taxon>
        <taxon>Chordata</taxon>
        <taxon>Craniata</taxon>
        <taxon>Vertebrata</taxon>
        <taxon>Euteleostomi</taxon>
        <taxon>Lepidosauria</taxon>
        <taxon>Squamata</taxon>
        <taxon>Bifurcata</taxon>
        <taxon>Gekkota</taxon>
        <taxon>Sphaerodactylidae</taxon>
        <taxon>Sphaerodactylus</taxon>
    </lineage>
</organism>
<dbReference type="Proteomes" id="UP000827872">
    <property type="component" value="Linkage Group LG05"/>
</dbReference>
<protein>
    <submittedName>
        <fullName evidence="1">Uncharacterized protein</fullName>
    </submittedName>
</protein>
<name>A0ACB8F4X0_9SAUR</name>
<evidence type="ECO:0000313" key="2">
    <source>
        <dbReference type="Proteomes" id="UP000827872"/>
    </source>
</evidence>
<sequence>MAFCQSYYSPRTKSLQKANLAIIITKLGLSSYCESRNLENTAHLMKTFSVQVLHVQYSTTCEILDLVTGGHYCLQLRTQPDGQKYQGVWSAWSSTECIEIPPGSGE</sequence>
<proteinExistence type="predicted"/>
<comment type="caution">
    <text evidence="1">The sequence shown here is derived from an EMBL/GenBank/DDBJ whole genome shotgun (WGS) entry which is preliminary data.</text>
</comment>
<keyword evidence="2" id="KW-1185">Reference proteome</keyword>
<dbReference type="EMBL" id="CM037618">
    <property type="protein sequence ID" value="KAH8000077.1"/>
    <property type="molecule type" value="Genomic_DNA"/>
</dbReference>
<gene>
    <name evidence="1" type="ORF">K3G42_022322</name>
</gene>
<accession>A0ACB8F4X0</accession>
<reference evidence="1" key="1">
    <citation type="submission" date="2021-08" db="EMBL/GenBank/DDBJ databases">
        <title>The first chromosome-level gecko genome reveals the dynamic sex chromosomes of Neotropical dwarf geckos (Sphaerodactylidae: Sphaerodactylus).</title>
        <authorList>
            <person name="Pinto B.J."/>
            <person name="Keating S.E."/>
            <person name="Gamble T."/>
        </authorList>
    </citation>
    <scope>NUCLEOTIDE SEQUENCE</scope>
    <source>
        <strain evidence="1">TG3544</strain>
    </source>
</reference>
<evidence type="ECO:0000313" key="1">
    <source>
        <dbReference type="EMBL" id="KAH8000077.1"/>
    </source>
</evidence>